<dbReference type="EC" id="3.1.-.-" evidence="9"/>
<keyword evidence="3 9" id="KW-0540">Nuclease</keyword>
<dbReference type="GO" id="GO:0016787">
    <property type="term" value="F:hydrolase activity"/>
    <property type="evidence" value="ECO:0007669"/>
    <property type="project" value="UniProtKB-KW"/>
</dbReference>
<dbReference type="SUPFAM" id="SSF143430">
    <property type="entry name" value="TTP0101/SSO1404-like"/>
    <property type="match status" value="1"/>
</dbReference>
<evidence type="ECO:0000256" key="6">
    <source>
        <dbReference type="ARBA" id="ARBA00022801"/>
    </source>
</evidence>
<comment type="cofactor">
    <cofactor evidence="1 9">
        <name>Mg(2+)</name>
        <dbReference type="ChEBI" id="CHEBI:18420"/>
    </cofactor>
</comment>
<evidence type="ECO:0000256" key="10">
    <source>
        <dbReference type="PIRNR" id="PIRNR032582"/>
    </source>
</evidence>
<evidence type="ECO:0000256" key="3">
    <source>
        <dbReference type="ARBA" id="ARBA00022722"/>
    </source>
</evidence>
<name>A0A1M6YGT9_9BACT</name>
<keyword evidence="8 9" id="KW-0051">Antiviral defense</keyword>
<dbReference type="GO" id="GO:0046872">
    <property type="term" value="F:metal ion binding"/>
    <property type="evidence" value="ECO:0007669"/>
    <property type="project" value="UniProtKB-UniRule"/>
</dbReference>
<reference evidence="12" key="1">
    <citation type="submission" date="2016-11" db="EMBL/GenBank/DDBJ databases">
        <authorList>
            <person name="Varghese N."/>
            <person name="Submissions S."/>
        </authorList>
    </citation>
    <scope>NUCLEOTIDE SEQUENCE [LARGE SCALE GENOMIC DNA]</scope>
    <source>
        <strain evidence="12">UWOS</strain>
    </source>
</reference>
<sequence length="91" mass="10447">MKYVIVFDIGNDRRRKAVGKACTAVGFRVQRSVYECILQETAYKSLFCQIESIIDHKKDTVRVYPLDKSCDQNMEIIGLGKRIESVGFKII</sequence>
<evidence type="ECO:0000256" key="1">
    <source>
        <dbReference type="ARBA" id="ARBA00001946"/>
    </source>
</evidence>
<dbReference type="Proteomes" id="UP000184275">
    <property type="component" value="Unassembled WGS sequence"/>
</dbReference>
<dbReference type="PANTHER" id="PTHR34405:SF3">
    <property type="entry name" value="CRISPR-ASSOCIATED ENDORIBONUCLEASE CAS2 3"/>
    <property type="match status" value="1"/>
</dbReference>
<evidence type="ECO:0000256" key="5">
    <source>
        <dbReference type="ARBA" id="ARBA00022759"/>
    </source>
</evidence>
<proteinExistence type="inferred from homology"/>
<comment type="similarity">
    <text evidence="2 9 10">Belongs to the CRISPR-associated endoribonuclease Cas2 protein family.</text>
</comment>
<evidence type="ECO:0000313" key="11">
    <source>
        <dbReference type="EMBL" id="SHL17428.1"/>
    </source>
</evidence>
<evidence type="ECO:0000256" key="4">
    <source>
        <dbReference type="ARBA" id="ARBA00022723"/>
    </source>
</evidence>
<evidence type="ECO:0000256" key="7">
    <source>
        <dbReference type="ARBA" id="ARBA00022842"/>
    </source>
</evidence>
<evidence type="ECO:0000313" key="12">
    <source>
        <dbReference type="Proteomes" id="UP000184275"/>
    </source>
</evidence>
<dbReference type="InterPro" id="IPR021127">
    <property type="entry name" value="CRISPR_associated_Cas2"/>
</dbReference>
<evidence type="ECO:0000256" key="9">
    <source>
        <dbReference type="HAMAP-Rule" id="MF_01471"/>
    </source>
</evidence>
<organism evidence="11 12">
    <name type="scientific">Fibrobacter intestinalis</name>
    <dbReference type="NCBI Taxonomy" id="28122"/>
    <lineage>
        <taxon>Bacteria</taxon>
        <taxon>Pseudomonadati</taxon>
        <taxon>Fibrobacterota</taxon>
        <taxon>Fibrobacteria</taxon>
        <taxon>Fibrobacterales</taxon>
        <taxon>Fibrobacteraceae</taxon>
        <taxon>Fibrobacter</taxon>
    </lineage>
</organism>
<dbReference type="InterPro" id="IPR019199">
    <property type="entry name" value="Virulence_VapD/CRISPR_Cas2"/>
</dbReference>
<keyword evidence="12" id="KW-1185">Reference proteome</keyword>
<comment type="subunit">
    <text evidence="9">Homodimer, forms a heterotetramer with a Cas1 homodimer.</text>
</comment>
<dbReference type="PIRSF" id="PIRSF032582">
    <property type="entry name" value="Cas2"/>
    <property type="match status" value="1"/>
</dbReference>
<keyword evidence="4 9" id="KW-0479">Metal-binding</keyword>
<dbReference type="RefSeq" id="WP_073306070.1">
    <property type="nucleotide sequence ID" value="NZ_FRAW01000042.1"/>
</dbReference>
<dbReference type="PANTHER" id="PTHR34405">
    <property type="entry name" value="CRISPR-ASSOCIATED ENDORIBONUCLEASE CAS2"/>
    <property type="match status" value="1"/>
</dbReference>
<dbReference type="AlphaFoldDB" id="A0A1M6YGT9"/>
<evidence type="ECO:0000256" key="8">
    <source>
        <dbReference type="ARBA" id="ARBA00023118"/>
    </source>
</evidence>
<dbReference type="GO" id="GO:0051607">
    <property type="term" value="P:defense response to virus"/>
    <property type="evidence" value="ECO:0007669"/>
    <property type="project" value="UniProtKB-UniRule"/>
</dbReference>
<dbReference type="HAMAP" id="MF_01471">
    <property type="entry name" value="Cas2"/>
    <property type="match status" value="1"/>
</dbReference>
<keyword evidence="6 9" id="KW-0378">Hydrolase</keyword>
<dbReference type="Gene3D" id="3.30.70.240">
    <property type="match status" value="1"/>
</dbReference>
<keyword evidence="7 9" id="KW-0460">Magnesium</keyword>
<dbReference type="EMBL" id="FRAW01000042">
    <property type="protein sequence ID" value="SHL17428.1"/>
    <property type="molecule type" value="Genomic_DNA"/>
</dbReference>
<protein>
    <recommendedName>
        <fullName evidence="9">CRISPR-associated endoribonuclease Cas2</fullName>
        <ecNumber evidence="9">3.1.-.-</ecNumber>
    </recommendedName>
</protein>
<dbReference type="GO" id="GO:0004521">
    <property type="term" value="F:RNA endonuclease activity"/>
    <property type="evidence" value="ECO:0007669"/>
    <property type="project" value="UniProtKB-UniRule"/>
</dbReference>
<dbReference type="Pfam" id="PF09827">
    <property type="entry name" value="CRISPR_Cas2"/>
    <property type="match status" value="1"/>
</dbReference>
<dbReference type="GO" id="GO:0043571">
    <property type="term" value="P:maintenance of CRISPR repeat elements"/>
    <property type="evidence" value="ECO:0007669"/>
    <property type="project" value="UniProtKB-UniRule"/>
</dbReference>
<comment type="function">
    <text evidence="9">CRISPR (clustered regularly interspaced short palindromic repeat), is an adaptive immune system that provides protection against mobile genetic elements (viruses, transposable elements and conjugative plasmids). CRISPR clusters contain sequences complementary to antecedent mobile elements and target invading nucleic acids. CRISPR clusters are transcribed and processed into CRISPR RNA (crRNA). Functions as a ssRNA-specific endoribonuclease. Involved in the integration of spacer DNA into the CRISPR cassette.</text>
</comment>
<keyword evidence="5 9" id="KW-0255">Endonuclease</keyword>
<feature type="binding site" evidence="9">
    <location>
        <position position="8"/>
    </location>
    <ligand>
        <name>Mg(2+)</name>
        <dbReference type="ChEBI" id="CHEBI:18420"/>
        <note>catalytic</note>
    </ligand>
</feature>
<dbReference type="NCBIfam" id="TIGR01573">
    <property type="entry name" value="cas2"/>
    <property type="match status" value="1"/>
</dbReference>
<gene>
    <name evidence="9" type="primary">cas2</name>
    <name evidence="11" type="ORF">SAMN05720469_14211</name>
</gene>
<accession>A0A1M6YGT9</accession>
<evidence type="ECO:0000256" key="2">
    <source>
        <dbReference type="ARBA" id="ARBA00009959"/>
    </source>
</evidence>
<dbReference type="CDD" id="cd09725">
    <property type="entry name" value="Cas2_I_II_III"/>
    <property type="match status" value="1"/>
</dbReference>